<dbReference type="AlphaFoldDB" id="A0A3M7QLT7"/>
<dbReference type="PANTHER" id="PTHR23048:SF0">
    <property type="entry name" value="CALMODULIN LIKE 3"/>
    <property type="match status" value="1"/>
</dbReference>
<dbReference type="GO" id="GO:0016460">
    <property type="term" value="C:myosin II complex"/>
    <property type="evidence" value="ECO:0007669"/>
    <property type="project" value="TreeGrafter"/>
</dbReference>
<dbReference type="Gene3D" id="1.10.238.10">
    <property type="entry name" value="EF-hand"/>
    <property type="match status" value="2"/>
</dbReference>
<protein>
    <submittedName>
        <fullName evidence="4">Calmodulin</fullName>
    </submittedName>
</protein>
<evidence type="ECO:0000259" key="3">
    <source>
        <dbReference type="PROSITE" id="PS50222"/>
    </source>
</evidence>
<feature type="domain" description="EF-hand" evidence="3">
    <location>
        <begin position="186"/>
        <end position="221"/>
    </location>
</feature>
<feature type="region of interest" description="Disordered" evidence="2">
    <location>
        <begin position="93"/>
        <end position="124"/>
    </location>
</feature>
<dbReference type="InterPro" id="IPR002048">
    <property type="entry name" value="EF_hand_dom"/>
</dbReference>
<dbReference type="Proteomes" id="UP000276133">
    <property type="component" value="Unassembled WGS sequence"/>
</dbReference>
<keyword evidence="1" id="KW-0677">Repeat</keyword>
<keyword evidence="5" id="KW-1185">Reference proteome</keyword>
<evidence type="ECO:0000256" key="1">
    <source>
        <dbReference type="ARBA" id="ARBA00022737"/>
    </source>
</evidence>
<sequence>MSDRSAVVKLNKETLEASFLQIDYLKGLKKDQIAGLCKLFDGKISDDDLEEFEKLYRAVDTEGANQFPVSQLGPVLRMLQQLPTEEEIAKLIETVNPKKSNEKKSEPKKSEKKADPKSSKANMEEAEEVEKIDFFKYLLALGLYVRDPSEIADEVKKAFEILDRNKQKYIMTADLREFLSKLGDCLTDEEIDEMIKLADVEGNGQIRYEEFVDMMTNLSPDKKKGKKKGKKKKKK</sequence>
<evidence type="ECO:0000313" key="4">
    <source>
        <dbReference type="EMBL" id="RNA11955.1"/>
    </source>
</evidence>
<dbReference type="OrthoDB" id="26525at2759"/>
<evidence type="ECO:0000256" key="2">
    <source>
        <dbReference type="SAM" id="MobiDB-lite"/>
    </source>
</evidence>
<dbReference type="FunFam" id="1.10.238.10:FF:000001">
    <property type="entry name" value="Calmodulin 1"/>
    <property type="match status" value="1"/>
</dbReference>
<dbReference type="SUPFAM" id="SSF47473">
    <property type="entry name" value="EF-hand"/>
    <property type="match status" value="1"/>
</dbReference>
<organism evidence="4 5">
    <name type="scientific">Brachionus plicatilis</name>
    <name type="common">Marine rotifer</name>
    <name type="synonym">Brachionus muelleri</name>
    <dbReference type="NCBI Taxonomy" id="10195"/>
    <lineage>
        <taxon>Eukaryota</taxon>
        <taxon>Metazoa</taxon>
        <taxon>Spiralia</taxon>
        <taxon>Gnathifera</taxon>
        <taxon>Rotifera</taxon>
        <taxon>Eurotatoria</taxon>
        <taxon>Monogononta</taxon>
        <taxon>Pseudotrocha</taxon>
        <taxon>Ploima</taxon>
        <taxon>Brachionidae</taxon>
        <taxon>Brachionus</taxon>
    </lineage>
</organism>
<evidence type="ECO:0000313" key="5">
    <source>
        <dbReference type="Proteomes" id="UP000276133"/>
    </source>
</evidence>
<feature type="compositionally biased region" description="Basic and acidic residues" evidence="2">
    <location>
        <begin position="99"/>
        <end position="118"/>
    </location>
</feature>
<dbReference type="InterPro" id="IPR011992">
    <property type="entry name" value="EF-hand-dom_pair"/>
</dbReference>
<dbReference type="PANTHER" id="PTHR23048">
    <property type="entry name" value="MYOSIN LIGHT CHAIN 1, 3"/>
    <property type="match status" value="1"/>
</dbReference>
<dbReference type="CDD" id="cd00051">
    <property type="entry name" value="EFh"/>
    <property type="match status" value="1"/>
</dbReference>
<accession>A0A3M7QLT7</accession>
<dbReference type="Pfam" id="PF13499">
    <property type="entry name" value="EF-hand_7"/>
    <property type="match status" value="1"/>
</dbReference>
<gene>
    <name evidence="4" type="ORF">BpHYR1_022162</name>
</gene>
<comment type="caution">
    <text evidence="4">The sequence shown here is derived from an EMBL/GenBank/DDBJ whole genome shotgun (WGS) entry which is preliminary data.</text>
</comment>
<dbReference type="STRING" id="10195.A0A3M7QLT7"/>
<dbReference type="InterPro" id="IPR050230">
    <property type="entry name" value="CALM/Myosin/TropC-like"/>
</dbReference>
<dbReference type="PROSITE" id="PS50222">
    <property type="entry name" value="EF_HAND_2"/>
    <property type="match status" value="2"/>
</dbReference>
<dbReference type="GO" id="GO:0005509">
    <property type="term" value="F:calcium ion binding"/>
    <property type="evidence" value="ECO:0007669"/>
    <property type="project" value="InterPro"/>
</dbReference>
<feature type="domain" description="EF-hand" evidence="3">
    <location>
        <begin position="150"/>
        <end position="185"/>
    </location>
</feature>
<dbReference type="EMBL" id="REGN01005807">
    <property type="protein sequence ID" value="RNA11955.1"/>
    <property type="molecule type" value="Genomic_DNA"/>
</dbReference>
<reference evidence="4 5" key="1">
    <citation type="journal article" date="2018" name="Sci. Rep.">
        <title>Genomic signatures of local adaptation to the degree of environmental predictability in rotifers.</title>
        <authorList>
            <person name="Franch-Gras L."/>
            <person name="Hahn C."/>
            <person name="Garcia-Roger E.M."/>
            <person name="Carmona M.J."/>
            <person name="Serra M."/>
            <person name="Gomez A."/>
        </authorList>
    </citation>
    <scope>NUCLEOTIDE SEQUENCE [LARGE SCALE GENOMIC DNA]</scope>
    <source>
        <strain evidence="4">HYR1</strain>
    </source>
</reference>
<dbReference type="SMART" id="SM00054">
    <property type="entry name" value="EFh"/>
    <property type="match status" value="2"/>
</dbReference>
<name>A0A3M7QLT7_BRAPC</name>
<proteinExistence type="predicted"/>